<name>A0ABW3FFD7_9HYPH</name>
<dbReference type="Proteomes" id="UP001597101">
    <property type="component" value="Unassembled WGS sequence"/>
</dbReference>
<evidence type="ECO:0000313" key="1">
    <source>
        <dbReference type="EMBL" id="MFD0916885.1"/>
    </source>
</evidence>
<dbReference type="RefSeq" id="WP_377212730.1">
    <property type="nucleotide sequence ID" value="NZ_JBHTJV010000009.1"/>
</dbReference>
<evidence type="ECO:0000313" key="2">
    <source>
        <dbReference type="Proteomes" id="UP001597101"/>
    </source>
</evidence>
<keyword evidence="2" id="KW-1185">Reference proteome</keyword>
<reference evidence="2" key="1">
    <citation type="journal article" date="2019" name="Int. J. Syst. Evol. Microbiol.">
        <title>The Global Catalogue of Microorganisms (GCM) 10K type strain sequencing project: providing services to taxonomists for standard genome sequencing and annotation.</title>
        <authorList>
            <consortium name="The Broad Institute Genomics Platform"/>
            <consortium name="The Broad Institute Genome Sequencing Center for Infectious Disease"/>
            <person name="Wu L."/>
            <person name="Ma J."/>
        </authorList>
    </citation>
    <scope>NUCLEOTIDE SEQUENCE [LARGE SCALE GENOMIC DNA]</scope>
    <source>
        <strain evidence="2">CCUG 60023</strain>
    </source>
</reference>
<organism evidence="1 2">
    <name type="scientific">Pseudahrensia aquimaris</name>
    <dbReference type="NCBI Taxonomy" id="744461"/>
    <lineage>
        <taxon>Bacteria</taxon>
        <taxon>Pseudomonadati</taxon>
        <taxon>Pseudomonadota</taxon>
        <taxon>Alphaproteobacteria</taxon>
        <taxon>Hyphomicrobiales</taxon>
        <taxon>Ahrensiaceae</taxon>
        <taxon>Pseudahrensia</taxon>
    </lineage>
</organism>
<gene>
    <name evidence="1" type="ORF">ACFQ14_10750</name>
</gene>
<proteinExistence type="predicted"/>
<sequence>MSAPFGGHPKLGTYLEWARNEHNFRVQTGFAPDGTGKAHTVTKVYKDGGPSAFIVGTAQDEYLVPTMVNYLDRRLEITSPFFSIDDSNYTPS</sequence>
<comment type="caution">
    <text evidence="1">The sequence shown here is derived from an EMBL/GenBank/DDBJ whole genome shotgun (WGS) entry which is preliminary data.</text>
</comment>
<dbReference type="EMBL" id="JBHTJV010000009">
    <property type="protein sequence ID" value="MFD0916885.1"/>
    <property type="molecule type" value="Genomic_DNA"/>
</dbReference>
<protein>
    <submittedName>
        <fullName evidence="1">Uncharacterized protein</fullName>
    </submittedName>
</protein>
<accession>A0ABW3FFD7</accession>